<dbReference type="Proteomes" id="UP000319700">
    <property type="component" value="Unassembled WGS sequence"/>
</dbReference>
<dbReference type="EMBL" id="RCZH01000004">
    <property type="protein sequence ID" value="TPG42034.1"/>
    <property type="molecule type" value="Genomic_DNA"/>
</dbReference>
<proteinExistence type="predicted"/>
<protein>
    <submittedName>
        <fullName evidence="1">Uncharacterized protein</fullName>
    </submittedName>
</protein>
<comment type="caution">
    <text evidence="1">The sequence shown here is derived from an EMBL/GenBank/DDBJ whole genome shotgun (WGS) entry which is preliminary data.</text>
</comment>
<gene>
    <name evidence="1" type="ORF">EAH81_06835</name>
</gene>
<keyword evidence="2" id="KW-1185">Reference proteome</keyword>
<evidence type="ECO:0000313" key="1">
    <source>
        <dbReference type="EMBL" id="TPG42034.1"/>
    </source>
</evidence>
<accession>A0A502EYE0</accession>
<reference evidence="1 2" key="1">
    <citation type="journal article" date="2019" name="Environ. Microbiol.">
        <title>Species interactions and distinct microbial communities in high Arctic permafrost affected cryosols are associated with the CH4 and CO2 gas fluxes.</title>
        <authorList>
            <person name="Altshuler I."/>
            <person name="Hamel J."/>
            <person name="Turney S."/>
            <person name="Magnuson E."/>
            <person name="Levesque R."/>
            <person name="Greer C."/>
            <person name="Whyte L.G."/>
        </authorList>
    </citation>
    <scope>NUCLEOTIDE SEQUENCE [LARGE SCALE GENOMIC DNA]</scope>
    <source>
        <strain evidence="1 2">42</strain>
    </source>
</reference>
<name>A0A502EYE0_9FLAO</name>
<organism evidence="1 2">
    <name type="scientific">Flavobacterium pectinovorum</name>
    <dbReference type="NCBI Taxonomy" id="29533"/>
    <lineage>
        <taxon>Bacteria</taxon>
        <taxon>Pseudomonadati</taxon>
        <taxon>Bacteroidota</taxon>
        <taxon>Flavobacteriia</taxon>
        <taxon>Flavobacteriales</taxon>
        <taxon>Flavobacteriaceae</taxon>
        <taxon>Flavobacterium</taxon>
    </lineage>
</organism>
<dbReference type="AlphaFoldDB" id="A0A502EYE0"/>
<sequence>MTKETALCFYYSSLNSRIQTLSFYVLNFFSQIEQIWQIFFAQFRLRKFKIRSAQSAQSARKKKNLIFRLSTFVKVSLRIFVIPRHEGSPQDTPQSKSPIFVELLTEIPRASG</sequence>
<evidence type="ECO:0000313" key="2">
    <source>
        <dbReference type="Proteomes" id="UP000319700"/>
    </source>
</evidence>